<reference evidence="3" key="1">
    <citation type="submission" date="2025-08" db="UniProtKB">
        <authorList>
            <consortium name="RefSeq"/>
        </authorList>
    </citation>
    <scope>IDENTIFICATION</scope>
</reference>
<evidence type="ECO:0000313" key="2">
    <source>
        <dbReference type="Proteomes" id="UP000079169"/>
    </source>
</evidence>
<dbReference type="AlphaFoldDB" id="A0A3Q0JEJ8"/>
<keyword evidence="2" id="KW-1185">Reference proteome</keyword>
<evidence type="ECO:0000256" key="1">
    <source>
        <dbReference type="SAM" id="MobiDB-lite"/>
    </source>
</evidence>
<evidence type="ECO:0000313" key="3">
    <source>
        <dbReference type="RefSeq" id="XP_026685115.1"/>
    </source>
</evidence>
<dbReference type="GeneID" id="103517093"/>
<sequence>MYMIMNQDQNQSHAPNTVNAYGNIEHGTIVTESVPPPLQPLQNYTTYELVGQDTGHVIFPNETTNIIVSAMQVPGQDDLVFFHDQTVGDLASYSIEIQDPNPVTNIPAIEYYPEQHQTQRVMSYETLQQSPQQTHMMSPMQDQNIVLQQQMCQTQSLPQQQQQPQQQEQHVVETQLPPSGQILKQQLQGSPPQSQQLPPIRSQVQITPVMQQQPRPRMMQQQPQQQTHLQQPVYVQQQQGPSPHHQQQQQAQQQQQFVVQNQQLQQQQQFVQQNHPQGAKLVQNQQHFVQKQMPMQQQNVQQHFVQQKQMVQNQHFVLQQQQPKQMLI</sequence>
<accession>A0A3Q0JEJ8</accession>
<feature type="compositionally biased region" description="Low complexity" evidence="1">
    <location>
        <begin position="185"/>
        <end position="199"/>
    </location>
</feature>
<dbReference type="Proteomes" id="UP000079169">
    <property type="component" value="Unplaced"/>
</dbReference>
<dbReference type="KEGG" id="dci:103517093"/>
<name>A0A3Q0JEJ8_DIACI</name>
<gene>
    <name evidence="3" type="primary">LOC103517093</name>
</gene>
<protein>
    <submittedName>
        <fullName evidence="3">Mediator of RNA polymerase II transcription subunit 26</fullName>
    </submittedName>
</protein>
<organism evidence="2 3">
    <name type="scientific">Diaphorina citri</name>
    <name type="common">Asian citrus psyllid</name>
    <dbReference type="NCBI Taxonomy" id="121845"/>
    <lineage>
        <taxon>Eukaryota</taxon>
        <taxon>Metazoa</taxon>
        <taxon>Ecdysozoa</taxon>
        <taxon>Arthropoda</taxon>
        <taxon>Hexapoda</taxon>
        <taxon>Insecta</taxon>
        <taxon>Pterygota</taxon>
        <taxon>Neoptera</taxon>
        <taxon>Paraneoptera</taxon>
        <taxon>Hemiptera</taxon>
        <taxon>Sternorrhyncha</taxon>
        <taxon>Psylloidea</taxon>
        <taxon>Psyllidae</taxon>
        <taxon>Diaphorininae</taxon>
        <taxon>Diaphorina</taxon>
    </lineage>
</organism>
<feature type="region of interest" description="Disordered" evidence="1">
    <location>
        <begin position="183"/>
        <end position="253"/>
    </location>
</feature>
<proteinExistence type="predicted"/>
<feature type="compositionally biased region" description="Low complexity" evidence="1">
    <location>
        <begin position="208"/>
        <end position="253"/>
    </location>
</feature>
<dbReference type="PaxDb" id="121845-A0A3Q0JEJ8"/>
<dbReference type="RefSeq" id="XP_026685115.1">
    <property type="nucleotide sequence ID" value="XM_026829314.1"/>
</dbReference>